<feature type="compositionally biased region" description="Polar residues" evidence="1">
    <location>
        <begin position="116"/>
        <end position="142"/>
    </location>
</feature>
<gene>
    <name evidence="2" type="ORF">AVEN_62134_1</name>
</gene>
<keyword evidence="3" id="KW-1185">Reference proteome</keyword>
<evidence type="ECO:0008006" key="4">
    <source>
        <dbReference type="Google" id="ProtNLM"/>
    </source>
</evidence>
<evidence type="ECO:0000313" key="3">
    <source>
        <dbReference type="Proteomes" id="UP000499080"/>
    </source>
</evidence>
<proteinExistence type="predicted"/>
<reference evidence="2 3" key="1">
    <citation type="journal article" date="2019" name="Sci. Rep.">
        <title>Orb-weaving spider Araneus ventricosus genome elucidates the spidroin gene catalogue.</title>
        <authorList>
            <person name="Kono N."/>
            <person name="Nakamura H."/>
            <person name="Ohtoshi R."/>
            <person name="Moran D.A.P."/>
            <person name="Shinohara A."/>
            <person name="Yoshida Y."/>
            <person name="Fujiwara M."/>
            <person name="Mori M."/>
            <person name="Tomita M."/>
            <person name="Arakawa K."/>
        </authorList>
    </citation>
    <scope>NUCLEOTIDE SEQUENCE [LARGE SCALE GENOMIC DNA]</scope>
</reference>
<organism evidence="2 3">
    <name type="scientific">Araneus ventricosus</name>
    <name type="common">Orbweaver spider</name>
    <name type="synonym">Epeira ventricosa</name>
    <dbReference type="NCBI Taxonomy" id="182803"/>
    <lineage>
        <taxon>Eukaryota</taxon>
        <taxon>Metazoa</taxon>
        <taxon>Ecdysozoa</taxon>
        <taxon>Arthropoda</taxon>
        <taxon>Chelicerata</taxon>
        <taxon>Arachnida</taxon>
        <taxon>Araneae</taxon>
        <taxon>Araneomorphae</taxon>
        <taxon>Entelegynae</taxon>
        <taxon>Araneoidea</taxon>
        <taxon>Araneidae</taxon>
        <taxon>Araneus</taxon>
    </lineage>
</organism>
<dbReference type="OrthoDB" id="7964316at2759"/>
<sequence>MKDANYEEKFTKARLNIINTERHEKEKRKDDDHREYQLKPTDQLVLLSRVPVPFPSNRYGYCNGIRHGHGAAFCPEFLASPMQKVSTLITSHLPDYISNRPSPTNSIEIPVQLISSHPQSPHSSTFPALHPISSQVPDSSTPHHFPASKEVSKKFPSTLLLPRDPSLQKSVTQSLSEALPVTKASITHMNSTRNKGLLLSFRSDRDREILRKEIEENVLFKEEIHFTAPSKKHPSIILFNIPTSCDELAIQLGLKSSLNIKQDLISIRFKFRGEDPLSQNWVFALPPEILEISQLGKSIIVNWQVYRINEFHHYRRCNFCQSFDHTTKNYKFNIPSCAHCAGHHASNTCTSIYLACINCFNYNVKNGTSFPIEHSSRDKSCKCLQDAIERYKLTIDYS</sequence>
<dbReference type="AlphaFoldDB" id="A0A4Y2QFQ2"/>
<name>A0A4Y2QFQ2_ARAVE</name>
<dbReference type="Proteomes" id="UP000499080">
    <property type="component" value="Unassembled WGS sequence"/>
</dbReference>
<evidence type="ECO:0000313" key="2">
    <source>
        <dbReference type="EMBL" id="GBN61617.1"/>
    </source>
</evidence>
<comment type="caution">
    <text evidence="2">The sequence shown here is derived from an EMBL/GenBank/DDBJ whole genome shotgun (WGS) entry which is preliminary data.</text>
</comment>
<dbReference type="EMBL" id="BGPR01013661">
    <property type="protein sequence ID" value="GBN61617.1"/>
    <property type="molecule type" value="Genomic_DNA"/>
</dbReference>
<accession>A0A4Y2QFQ2</accession>
<evidence type="ECO:0000256" key="1">
    <source>
        <dbReference type="SAM" id="MobiDB-lite"/>
    </source>
</evidence>
<feature type="region of interest" description="Disordered" evidence="1">
    <location>
        <begin position="116"/>
        <end position="150"/>
    </location>
</feature>
<protein>
    <recommendedName>
        <fullName evidence="4">Pre-C2HC domain-containing protein</fullName>
    </recommendedName>
</protein>